<organism evidence="1 2">
    <name type="scientific">Bradyrhizobium archetypum</name>
    <dbReference type="NCBI Taxonomy" id="2721160"/>
    <lineage>
        <taxon>Bacteria</taxon>
        <taxon>Pseudomonadati</taxon>
        <taxon>Pseudomonadota</taxon>
        <taxon>Alphaproteobacteria</taxon>
        <taxon>Hyphomicrobiales</taxon>
        <taxon>Nitrobacteraceae</taxon>
        <taxon>Bradyrhizobium</taxon>
    </lineage>
</organism>
<gene>
    <name evidence="1" type="ORF">HCN50_17390</name>
</gene>
<accession>A0A7Y4H5J3</accession>
<sequence>MTFKAAFLNFWPSADPDVGVRTANQAVFGLQHTDFARRCQRFAVVSAAG</sequence>
<dbReference type="RefSeq" id="WP_171710881.1">
    <property type="nucleotide sequence ID" value="NZ_JAAVLW010000005.1"/>
</dbReference>
<proteinExistence type="predicted"/>
<keyword evidence="2" id="KW-1185">Reference proteome</keyword>
<name>A0A7Y4H5J3_9BRAD</name>
<dbReference type="AlphaFoldDB" id="A0A7Y4H5J3"/>
<dbReference type="EMBL" id="JAAVLW010000005">
    <property type="protein sequence ID" value="NOJ47996.1"/>
    <property type="molecule type" value="Genomic_DNA"/>
</dbReference>
<comment type="caution">
    <text evidence="1">The sequence shown here is derived from an EMBL/GenBank/DDBJ whole genome shotgun (WGS) entry which is preliminary data.</text>
</comment>
<evidence type="ECO:0000313" key="1">
    <source>
        <dbReference type="EMBL" id="NOJ47996.1"/>
    </source>
</evidence>
<dbReference type="Proteomes" id="UP000528734">
    <property type="component" value="Unassembled WGS sequence"/>
</dbReference>
<protein>
    <submittedName>
        <fullName evidence="1">Uncharacterized protein</fullName>
    </submittedName>
</protein>
<evidence type="ECO:0000313" key="2">
    <source>
        <dbReference type="Proteomes" id="UP000528734"/>
    </source>
</evidence>
<reference evidence="1 2" key="1">
    <citation type="submission" date="2020-03" db="EMBL/GenBank/DDBJ databases">
        <title>Bradyrhizobium diversity isolated from nodules of Muelleranthus trifoliolatus.</title>
        <authorList>
            <person name="Klepa M."/>
            <person name="Helene L."/>
            <person name="Hungria M."/>
        </authorList>
    </citation>
    <scope>NUCLEOTIDE SEQUENCE [LARGE SCALE GENOMIC DNA]</scope>
    <source>
        <strain evidence="1 2">WSM 1744</strain>
    </source>
</reference>